<dbReference type="InterPro" id="IPR058030">
    <property type="entry name" value="TRIM8/14/16/25/29/45/65_CC"/>
</dbReference>
<dbReference type="EMBL" id="JAYMGO010000009">
    <property type="protein sequence ID" value="KAL1268338.1"/>
    <property type="molecule type" value="Genomic_DNA"/>
</dbReference>
<name>A0ABR3MUN0_9TELE</name>
<dbReference type="Pfam" id="PF25600">
    <property type="entry name" value="TRIM_CC"/>
    <property type="match status" value="1"/>
</dbReference>
<feature type="region of interest" description="Disordered" evidence="1">
    <location>
        <begin position="1"/>
        <end position="34"/>
    </location>
</feature>
<proteinExistence type="predicted"/>
<evidence type="ECO:0000313" key="4">
    <source>
        <dbReference type="Proteomes" id="UP001558613"/>
    </source>
</evidence>
<organism evidence="3 4">
    <name type="scientific">Cirrhinus molitorella</name>
    <name type="common">mud carp</name>
    <dbReference type="NCBI Taxonomy" id="172907"/>
    <lineage>
        <taxon>Eukaryota</taxon>
        <taxon>Metazoa</taxon>
        <taxon>Chordata</taxon>
        <taxon>Craniata</taxon>
        <taxon>Vertebrata</taxon>
        <taxon>Euteleostomi</taxon>
        <taxon>Actinopterygii</taxon>
        <taxon>Neopterygii</taxon>
        <taxon>Teleostei</taxon>
        <taxon>Ostariophysi</taxon>
        <taxon>Cypriniformes</taxon>
        <taxon>Cyprinidae</taxon>
        <taxon>Labeoninae</taxon>
        <taxon>Labeonini</taxon>
        <taxon>Cirrhinus</taxon>
    </lineage>
</organism>
<accession>A0ABR3MUN0</accession>
<comment type="caution">
    <text evidence="3">The sequence shown here is derived from an EMBL/GenBank/DDBJ whole genome shotgun (WGS) entry which is preliminary data.</text>
</comment>
<feature type="domain" description="TRIM8/14/16/25/29/45/65 coiled-coil region" evidence="2">
    <location>
        <begin position="30"/>
        <end position="67"/>
    </location>
</feature>
<sequence>MLHEHRSFFGFRRDTEKVTAENPAEGEIREESVESHKCSAKTAVEDSERIFTELIHSIEKIHSEMTQ</sequence>
<evidence type="ECO:0000313" key="3">
    <source>
        <dbReference type="EMBL" id="KAL1268338.1"/>
    </source>
</evidence>
<evidence type="ECO:0000256" key="1">
    <source>
        <dbReference type="SAM" id="MobiDB-lite"/>
    </source>
</evidence>
<evidence type="ECO:0000259" key="2">
    <source>
        <dbReference type="Pfam" id="PF25600"/>
    </source>
</evidence>
<protein>
    <recommendedName>
        <fullName evidence="2">TRIM8/14/16/25/29/45/65 coiled-coil region domain-containing protein</fullName>
    </recommendedName>
</protein>
<reference evidence="3 4" key="1">
    <citation type="submission" date="2023-09" db="EMBL/GenBank/DDBJ databases">
        <authorList>
            <person name="Wang M."/>
        </authorList>
    </citation>
    <scope>NUCLEOTIDE SEQUENCE [LARGE SCALE GENOMIC DNA]</scope>
    <source>
        <strain evidence="3">GT-2023</strain>
        <tissue evidence="3">Liver</tissue>
    </source>
</reference>
<gene>
    <name evidence="3" type="ORF">QQF64_033701</name>
</gene>
<feature type="compositionally biased region" description="Basic and acidic residues" evidence="1">
    <location>
        <begin position="1"/>
        <end position="19"/>
    </location>
</feature>
<dbReference type="Proteomes" id="UP001558613">
    <property type="component" value="Unassembled WGS sequence"/>
</dbReference>
<keyword evidence="4" id="KW-1185">Reference proteome</keyword>